<comment type="subcellular location">
    <subcellularLocation>
        <location evidence="5">Endoplasmic reticulum membrane</location>
        <topology evidence="5">Multi-pass membrane protein</topology>
    </subcellularLocation>
    <subcellularLocation>
        <location evidence="1">Membrane</location>
        <topology evidence="1">Multi-pass membrane protein</topology>
    </subcellularLocation>
</comment>
<dbReference type="STRING" id="1344418.A0A1D2VC73"/>
<feature type="transmembrane region" description="Helical" evidence="5">
    <location>
        <begin position="115"/>
        <end position="135"/>
    </location>
</feature>
<sequence>MSLYMTFIFLSLIIEMSIITILVIPFPIIIRKQFITVADYVSSSLEFRVSIKCFGGLILLLFLDALNRSSSINLHPESTGLGNSGNGDGSQDNVGTNVLITPELIATKFYNQRNFYLSGAILFLLLAIPTVLNILKKIVKYETIVQTEILGKKPSELISLEKKLDKKSIDYETLVKQVKSLEKAYNEKADTLNKVEMKEFEKESKKTS</sequence>
<feature type="coiled-coil region" evidence="6">
    <location>
        <begin position="164"/>
        <end position="198"/>
    </location>
</feature>
<keyword evidence="4 5" id="KW-0472">Membrane</keyword>
<keyword evidence="5" id="KW-0813">Transport</keyword>
<dbReference type="Proteomes" id="UP000095038">
    <property type="component" value="Unassembled WGS sequence"/>
</dbReference>
<evidence type="ECO:0000256" key="6">
    <source>
        <dbReference type="SAM" id="Coils"/>
    </source>
</evidence>
<dbReference type="EMBL" id="KV454487">
    <property type="protein sequence ID" value="ODV59226.1"/>
    <property type="molecule type" value="Genomic_DNA"/>
</dbReference>
<keyword evidence="9" id="KW-1185">Reference proteome</keyword>
<protein>
    <recommendedName>
        <fullName evidence="5">Endoplasmic reticulum transmembrane protein</fullName>
    </recommendedName>
</protein>
<evidence type="ECO:0000313" key="8">
    <source>
        <dbReference type="EMBL" id="ODV59226.1"/>
    </source>
</evidence>
<dbReference type="Pfam" id="PF05529">
    <property type="entry name" value="Bap31"/>
    <property type="match status" value="1"/>
</dbReference>
<dbReference type="GO" id="GO:0005789">
    <property type="term" value="C:endoplasmic reticulum membrane"/>
    <property type="evidence" value="ECO:0007669"/>
    <property type="project" value="UniProtKB-SubCell"/>
</dbReference>
<evidence type="ECO:0000256" key="1">
    <source>
        <dbReference type="ARBA" id="ARBA00004141"/>
    </source>
</evidence>
<feature type="transmembrane region" description="Helical" evidence="5">
    <location>
        <begin position="49"/>
        <end position="66"/>
    </location>
</feature>
<evidence type="ECO:0000256" key="5">
    <source>
        <dbReference type="RuleBase" id="RU367026"/>
    </source>
</evidence>
<reference evidence="9" key="1">
    <citation type="submission" date="2016-05" db="EMBL/GenBank/DDBJ databases">
        <title>Comparative genomics of biotechnologically important yeasts.</title>
        <authorList>
            <consortium name="DOE Joint Genome Institute"/>
            <person name="Riley R."/>
            <person name="Haridas S."/>
            <person name="Wolfe K.H."/>
            <person name="Lopes M.R."/>
            <person name="Hittinger C.T."/>
            <person name="Goker M."/>
            <person name="Salamov A."/>
            <person name="Wisecaver J."/>
            <person name="Long T.M."/>
            <person name="Aerts A.L."/>
            <person name="Barry K."/>
            <person name="Choi C."/>
            <person name="Clum A."/>
            <person name="Coughlan A.Y."/>
            <person name="Deshpande S."/>
            <person name="Douglass A.P."/>
            <person name="Hanson S.J."/>
            <person name="Klenk H.-P."/>
            <person name="Labutti K."/>
            <person name="Lapidus A."/>
            <person name="Lindquist E."/>
            <person name="Lipzen A."/>
            <person name="Meier-Kolthoff J.P."/>
            <person name="Ohm R.A."/>
            <person name="Otillar R.P."/>
            <person name="Pangilinan J."/>
            <person name="Peng Y."/>
            <person name="Rokas A."/>
            <person name="Rosa C.A."/>
            <person name="Scheuner C."/>
            <person name="Sibirny A.A."/>
            <person name="Slot J.C."/>
            <person name="Stielow J.B."/>
            <person name="Sun H."/>
            <person name="Kurtzman C.P."/>
            <person name="Blackwell M."/>
            <person name="Grigoriev I.V."/>
            <person name="Jeffries T.W."/>
        </authorList>
    </citation>
    <scope>NUCLEOTIDE SEQUENCE [LARGE SCALE GENOMIC DNA]</scope>
    <source>
        <strain evidence="9">DSM 1968</strain>
    </source>
</reference>
<keyword evidence="6" id="KW-0175">Coiled coil</keyword>
<feature type="transmembrane region" description="Helical" evidence="5">
    <location>
        <begin position="6"/>
        <end position="28"/>
    </location>
</feature>
<gene>
    <name evidence="8" type="ORF">ASCRUDRAFT_113819</name>
</gene>
<dbReference type="OrthoDB" id="435607at2759"/>
<evidence type="ECO:0000256" key="4">
    <source>
        <dbReference type="ARBA" id="ARBA00023136"/>
    </source>
</evidence>
<dbReference type="FunCoup" id="A0A1D2VC73">
    <property type="interactions" value="137"/>
</dbReference>
<keyword evidence="3 5" id="KW-1133">Transmembrane helix</keyword>
<comment type="function">
    <text evidence="5">May play a role in anterograde transport of membrane proteins from the endoplasmic reticulum to the Golgi.</text>
</comment>
<name>A0A1D2VC73_9ASCO</name>
<dbReference type="InterPro" id="IPR040463">
    <property type="entry name" value="BAP29/BAP31_N"/>
</dbReference>
<dbReference type="PANTHER" id="PTHR12701:SF19">
    <property type="entry name" value="ENDOPLASMIC RETICULUM TRANSMEMBRANE PROTEIN 1-RELATED"/>
    <property type="match status" value="1"/>
</dbReference>
<comment type="similarity">
    <text evidence="5">Belongs to the BCAP29/BCAP31 family.</text>
</comment>
<dbReference type="GeneID" id="30962434"/>
<dbReference type="InterPro" id="IPR008417">
    <property type="entry name" value="BAP29/BAP31"/>
</dbReference>
<feature type="domain" description="BAP29/BAP31 transmembrane" evidence="7">
    <location>
        <begin position="1"/>
        <end position="144"/>
    </location>
</feature>
<evidence type="ECO:0000256" key="3">
    <source>
        <dbReference type="ARBA" id="ARBA00022989"/>
    </source>
</evidence>
<dbReference type="GO" id="GO:0006888">
    <property type="term" value="P:endoplasmic reticulum to Golgi vesicle-mediated transport"/>
    <property type="evidence" value="ECO:0007669"/>
    <property type="project" value="UniProtKB-UniRule"/>
</dbReference>
<accession>A0A1D2VC73</accession>
<organism evidence="8 9">
    <name type="scientific">Ascoidea rubescens DSM 1968</name>
    <dbReference type="NCBI Taxonomy" id="1344418"/>
    <lineage>
        <taxon>Eukaryota</taxon>
        <taxon>Fungi</taxon>
        <taxon>Dikarya</taxon>
        <taxon>Ascomycota</taxon>
        <taxon>Saccharomycotina</taxon>
        <taxon>Saccharomycetes</taxon>
        <taxon>Ascoideaceae</taxon>
        <taxon>Ascoidea</taxon>
    </lineage>
</organism>
<dbReference type="AlphaFoldDB" id="A0A1D2VC73"/>
<evidence type="ECO:0000313" key="9">
    <source>
        <dbReference type="Proteomes" id="UP000095038"/>
    </source>
</evidence>
<dbReference type="RefSeq" id="XP_020045533.1">
    <property type="nucleotide sequence ID" value="XM_020188798.1"/>
</dbReference>
<evidence type="ECO:0000256" key="2">
    <source>
        <dbReference type="ARBA" id="ARBA00022692"/>
    </source>
</evidence>
<keyword evidence="2 5" id="KW-0812">Transmembrane</keyword>
<keyword evidence="5" id="KW-0931">ER-Golgi transport</keyword>
<dbReference type="GO" id="GO:0070973">
    <property type="term" value="P:protein localization to endoplasmic reticulum exit site"/>
    <property type="evidence" value="ECO:0007669"/>
    <property type="project" value="UniProtKB-UniRule"/>
</dbReference>
<keyword evidence="5" id="KW-0256">Endoplasmic reticulum</keyword>
<evidence type="ECO:0000259" key="7">
    <source>
        <dbReference type="Pfam" id="PF05529"/>
    </source>
</evidence>
<dbReference type="InParanoid" id="A0A1D2VC73"/>
<keyword evidence="5" id="KW-0653">Protein transport</keyword>
<dbReference type="PANTHER" id="PTHR12701">
    <property type="entry name" value="BCR-ASSOCIATED PROTEIN, BAP"/>
    <property type="match status" value="1"/>
</dbReference>
<dbReference type="GO" id="GO:0006886">
    <property type="term" value="P:intracellular protein transport"/>
    <property type="evidence" value="ECO:0007669"/>
    <property type="project" value="UniProtKB-UniRule"/>
</dbReference>
<proteinExistence type="inferred from homology"/>